<dbReference type="AlphaFoldDB" id="A0AAW0BKJ2"/>
<comment type="caution">
    <text evidence="2">The sequence shown here is derived from an EMBL/GenBank/DDBJ whole genome shotgun (WGS) entry which is preliminary data.</text>
</comment>
<accession>A0AAW0BKJ2</accession>
<gene>
    <name evidence="2" type="ORF">VNI00_015656</name>
</gene>
<sequence length="75" mass="8295">MPSRPKLYARMVPGGKPKIQRRDMDDLPSQPLSNSPDTNATLGGEVGNSNNPTQVSPSMRRSDRLAKLKRVDYSL</sequence>
<organism evidence="2 3">
    <name type="scientific">Paramarasmius palmivorus</name>
    <dbReference type="NCBI Taxonomy" id="297713"/>
    <lineage>
        <taxon>Eukaryota</taxon>
        <taxon>Fungi</taxon>
        <taxon>Dikarya</taxon>
        <taxon>Basidiomycota</taxon>
        <taxon>Agaricomycotina</taxon>
        <taxon>Agaricomycetes</taxon>
        <taxon>Agaricomycetidae</taxon>
        <taxon>Agaricales</taxon>
        <taxon>Marasmiineae</taxon>
        <taxon>Marasmiaceae</taxon>
        <taxon>Paramarasmius</taxon>
    </lineage>
</organism>
<feature type="region of interest" description="Disordered" evidence="1">
    <location>
        <begin position="1"/>
        <end position="75"/>
    </location>
</feature>
<reference evidence="2 3" key="1">
    <citation type="submission" date="2024-01" db="EMBL/GenBank/DDBJ databases">
        <title>A draft genome for a cacao thread blight-causing isolate of Paramarasmius palmivorus.</title>
        <authorList>
            <person name="Baruah I.K."/>
            <person name="Bukari Y."/>
            <person name="Amoako-Attah I."/>
            <person name="Meinhardt L.W."/>
            <person name="Bailey B.A."/>
            <person name="Cohen S.P."/>
        </authorList>
    </citation>
    <scope>NUCLEOTIDE SEQUENCE [LARGE SCALE GENOMIC DNA]</scope>
    <source>
        <strain evidence="2 3">GH-12</strain>
    </source>
</reference>
<protein>
    <submittedName>
        <fullName evidence="2">Uncharacterized protein</fullName>
    </submittedName>
</protein>
<dbReference type="Proteomes" id="UP001383192">
    <property type="component" value="Unassembled WGS sequence"/>
</dbReference>
<name>A0AAW0BKJ2_9AGAR</name>
<evidence type="ECO:0000313" key="2">
    <source>
        <dbReference type="EMBL" id="KAK7026421.1"/>
    </source>
</evidence>
<evidence type="ECO:0000256" key="1">
    <source>
        <dbReference type="SAM" id="MobiDB-lite"/>
    </source>
</evidence>
<keyword evidence="3" id="KW-1185">Reference proteome</keyword>
<dbReference type="EMBL" id="JAYKXP010000105">
    <property type="protein sequence ID" value="KAK7026421.1"/>
    <property type="molecule type" value="Genomic_DNA"/>
</dbReference>
<feature type="compositionally biased region" description="Basic and acidic residues" evidence="1">
    <location>
        <begin position="60"/>
        <end position="75"/>
    </location>
</feature>
<feature type="compositionally biased region" description="Polar residues" evidence="1">
    <location>
        <begin position="30"/>
        <end position="59"/>
    </location>
</feature>
<proteinExistence type="predicted"/>
<evidence type="ECO:0000313" key="3">
    <source>
        <dbReference type="Proteomes" id="UP001383192"/>
    </source>
</evidence>